<comment type="caution">
    <text evidence="8">Lacks conserved residue(s) required for the propagation of feature annotation.</text>
</comment>
<dbReference type="Pfam" id="PF01678">
    <property type="entry name" value="DAP_epimerase"/>
    <property type="match status" value="2"/>
</dbReference>
<keyword evidence="6 8" id="KW-0413">Isomerase</keyword>
<feature type="site" description="Could be important to modulate the pK values of the two catalytic cysteine residues" evidence="8">
    <location>
        <position position="189"/>
    </location>
</feature>
<sequence>MKTSFYKYQGAGNDFIMVDNRNLEFKASTALIAKLCNRRFGIGADGLILLENEVENSVDFKMVYYNSDGNESTLCGNGGRCIVAFAKQLGIIQKSCHFMAIDGLHQAHFEAELVSLSMPDVHLIQSYHSESFYLNTGSPHHVDFLSSIAGLDVQKEGARIRNSNLYGKAGSNINFVEVQDNFMKIRTYERGVEDETLACGTGVTAAAIAAHFAKKITGNEVAVQAIGGDLAVRFLLQNQVYTHIELVGPAKFVFKGEIECEA</sequence>
<evidence type="ECO:0000256" key="2">
    <source>
        <dbReference type="ARBA" id="ARBA00010219"/>
    </source>
</evidence>
<evidence type="ECO:0000256" key="1">
    <source>
        <dbReference type="ARBA" id="ARBA00005196"/>
    </source>
</evidence>
<dbReference type="GO" id="GO:0008837">
    <property type="term" value="F:diaminopimelate epimerase activity"/>
    <property type="evidence" value="ECO:0007669"/>
    <property type="project" value="UniProtKB-UniRule"/>
</dbReference>
<evidence type="ECO:0000313" key="11">
    <source>
        <dbReference type="Proteomes" id="UP000599688"/>
    </source>
</evidence>
<dbReference type="EC" id="5.1.1.7" evidence="3 8"/>
<comment type="catalytic activity">
    <reaction evidence="7 8">
        <text>(2S,6S)-2,6-diaminopimelate = meso-2,6-diaminopimelate</text>
        <dbReference type="Rhea" id="RHEA:15393"/>
        <dbReference type="ChEBI" id="CHEBI:57609"/>
        <dbReference type="ChEBI" id="CHEBI:57791"/>
        <dbReference type="EC" id="5.1.1.7"/>
    </reaction>
</comment>
<dbReference type="PANTHER" id="PTHR31689">
    <property type="entry name" value="DIAMINOPIMELATE EPIMERASE, CHLOROPLASTIC"/>
    <property type="match status" value="1"/>
</dbReference>
<feature type="binding site" evidence="8">
    <location>
        <begin position="200"/>
        <end position="201"/>
    </location>
    <ligand>
        <name>substrate</name>
    </ligand>
</feature>
<feature type="active site" description="Proton donor" evidence="8">
    <location>
        <position position="75"/>
    </location>
</feature>
<dbReference type="RefSeq" id="WP_188406865.1">
    <property type="nucleotide sequence ID" value="NZ_BMGL01000012.1"/>
</dbReference>
<dbReference type="EMBL" id="BMGL01000012">
    <property type="protein sequence ID" value="GGE20098.1"/>
    <property type="molecule type" value="Genomic_DNA"/>
</dbReference>
<dbReference type="Proteomes" id="UP000599688">
    <property type="component" value="Unassembled WGS sequence"/>
</dbReference>
<keyword evidence="11" id="KW-1185">Reference proteome</keyword>
<comment type="similarity">
    <text evidence="2 8">Belongs to the diaminopimelate epimerase family.</text>
</comment>
<gene>
    <name evidence="8 10" type="primary">dapF</name>
    <name evidence="10" type="ORF">GCM10010831_21520</name>
</gene>
<comment type="pathway">
    <text evidence="1 8">Amino-acid biosynthesis; L-lysine biosynthesis via DAP pathway; DL-2,6-diaminopimelate from LL-2,6-diaminopimelate: step 1/1.</text>
</comment>
<dbReference type="NCBIfam" id="TIGR00652">
    <property type="entry name" value="DapF"/>
    <property type="match status" value="1"/>
</dbReference>
<dbReference type="GO" id="GO:0009089">
    <property type="term" value="P:lysine biosynthetic process via diaminopimelate"/>
    <property type="evidence" value="ECO:0007669"/>
    <property type="project" value="UniProtKB-UniRule"/>
</dbReference>
<dbReference type="HAMAP" id="MF_00197">
    <property type="entry name" value="DAP_epimerase"/>
    <property type="match status" value="1"/>
</dbReference>
<evidence type="ECO:0000256" key="8">
    <source>
        <dbReference type="HAMAP-Rule" id="MF_00197"/>
    </source>
</evidence>
<feature type="binding site" evidence="8">
    <location>
        <position position="172"/>
    </location>
    <ligand>
        <name>substrate</name>
    </ligand>
</feature>
<feature type="active site" description="Proton acceptor" evidence="8">
    <location>
        <position position="199"/>
    </location>
</feature>
<organism evidence="10 11">
    <name type="scientific">Psychroflexus salis</name>
    <dbReference type="NCBI Taxonomy" id="1526574"/>
    <lineage>
        <taxon>Bacteria</taxon>
        <taxon>Pseudomonadati</taxon>
        <taxon>Bacteroidota</taxon>
        <taxon>Flavobacteriia</taxon>
        <taxon>Flavobacteriales</taxon>
        <taxon>Flavobacteriaceae</taxon>
        <taxon>Psychroflexus</taxon>
    </lineage>
</organism>
<feature type="binding site" evidence="8">
    <location>
        <position position="13"/>
    </location>
    <ligand>
        <name>substrate</name>
    </ligand>
</feature>
<keyword evidence="4 8" id="KW-0028">Amino-acid biosynthesis</keyword>
<accession>A0A917EAX3</accession>
<evidence type="ECO:0000256" key="4">
    <source>
        <dbReference type="ARBA" id="ARBA00022605"/>
    </source>
</evidence>
<name>A0A917EAX3_9FLAO</name>
<dbReference type="SUPFAM" id="SSF54506">
    <property type="entry name" value="Diaminopimelate epimerase-like"/>
    <property type="match status" value="2"/>
</dbReference>
<feature type="binding site" evidence="8">
    <location>
        <begin position="76"/>
        <end position="77"/>
    </location>
    <ligand>
        <name>substrate</name>
    </ligand>
</feature>
<comment type="function">
    <text evidence="8">Catalyzes the stereoinversion of LL-2,6-diaminopimelate (L,L-DAP) to meso-diaminopimelate (meso-DAP), a precursor of L-lysine and an essential component of the bacterial peptidoglycan.</text>
</comment>
<keyword evidence="8" id="KW-0963">Cytoplasm</keyword>
<comment type="subcellular location">
    <subcellularLocation>
        <location evidence="8">Cytoplasm</location>
    </subcellularLocation>
</comment>
<evidence type="ECO:0000256" key="6">
    <source>
        <dbReference type="ARBA" id="ARBA00023235"/>
    </source>
</evidence>
<feature type="active site" evidence="9">
    <location>
        <position position="75"/>
    </location>
</feature>
<dbReference type="GO" id="GO:0005829">
    <property type="term" value="C:cytosol"/>
    <property type="evidence" value="ECO:0007669"/>
    <property type="project" value="TreeGrafter"/>
</dbReference>
<feature type="binding site" evidence="8">
    <location>
        <begin position="189"/>
        <end position="190"/>
    </location>
    <ligand>
        <name>substrate</name>
    </ligand>
</feature>
<protein>
    <recommendedName>
        <fullName evidence="3 8">Diaminopimelate epimerase</fullName>
        <shortName evidence="8">DAP epimerase</shortName>
        <ecNumber evidence="3 8">5.1.1.7</ecNumber>
    </recommendedName>
    <alternativeName>
        <fullName evidence="8">PLP-independent amino acid racemase</fullName>
    </alternativeName>
</protein>
<comment type="caution">
    <text evidence="10">The sequence shown here is derived from an EMBL/GenBank/DDBJ whole genome shotgun (WGS) entry which is preliminary data.</text>
</comment>
<dbReference type="InterPro" id="IPR018510">
    <property type="entry name" value="DAP_epimerase_AS"/>
</dbReference>
<evidence type="ECO:0000313" key="10">
    <source>
        <dbReference type="EMBL" id="GGE20098.1"/>
    </source>
</evidence>
<proteinExistence type="inferred from homology"/>
<reference evidence="10 11" key="1">
    <citation type="journal article" date="2014" name="Int. J. Syst. Evol. Microbiol.">
        <title>Complete genome sequence of Corynebacterium casei LMG S-19264T (=DSM 44701T), isolated from a smear-ripened cheese.</title>
        <authorList>
            <consortium name="US DOE Joint Genome Institute (JGI-PGF)"/>
            <person name="Walter F."/>
            <person name="Albersmeier A."/>
            <person name="Kalinowski J."/>
            <person name="Ruckert C."/>
        </authorList>
    </citation>
    <scope>NUCLEOTIDE SEQUENCE [LARGE SCALE GENOMIC DNA]</scope>
    <source>
        <strain evidence="10 11">CGMCC 1.12925</strain>
    </source>
</reference>
<dbReference type="PANTHER" id="PTHR31689:SF0">
    <property type="entry name" value="DIAMINOPIMELATE EPIMERASE"/>
    <property type="match status" value="1"/>
</dbReference>
<comment type="subunit">
    <text evidence="8">Homodimer.</text>
</comment>
<dbReference type="PROSITE" id="PS01326">
    <property type="entry name" value="DAP_EPIMERASE"/>
    <property type="match status" value="1"/>
</dbReference>
<keyword evidence="5 8" id="KW-0457">Lysine biosynthesis</keyword>
<dbReference type="AlphaFoldDB" id="A0A917EAX3"/>
<feature type="binding site" evidence="8">
    <location>
        <position position="66"/>
    </location>
    <ligand>
        <name>substrate</name>
    </ligand>
</feature>
<feature type="site" description="Could be important to modulate the pK values of the two catalytic cysteine residues" evidence="8">
    <location>
        <position position="140"/>
    </location>
</feature>
<evidence type="ECO:0000256" key="7">
    <source>
        <dbReference type="ARBA" id="ARBA00051712"/>
    </source>
</evidence>
<dbReference type="InterPro" id="IPR001653">
    <property type="entry name" value="DAP_epimerase_DapF"/>
</dbReference>
<evidence type="ECO:0000256" key="5">
    <source>
        <dbReference type="ARBA" id="ARBA00023154"/>
    </source>
</evidence>
<evidence type="ECO:0000256" key="9">
    <source>
        <dbReference type="PROSITE-ProRule" id="PRU10125"/>
    </source>
</evidence>
<dbReference type="Gene3D" id="3.10.310.10">
    <property type="entry name" value="Diaminopimelate Epimerase, Chain A, domain 1"/>
    <property type="match status" value="2"/>
</dbReference>
<evidence type="ECO:0000256" key="3">
    <source>
        <dbReference type="ARBA" id="ARBA00013080"/>
    </source>
</evidence>